<keyword evidence="1" id="KW-0175">Coiled coil</keyword>
<evidence type="ECO:0000313" key="3">
    <source>
        <dbReference type="Proteomes" id="UP000571183"/>
    </source>
</evidence>
<evidence type="ECO:0000313" key="2">
    <source>
        <dbReference type="EMBL" id="MBB4071603.1"/>
    </source>
</evidence>
<reference evidence="2" key="1">
    <citation type="submission" date="2020-08" db="EMBL/GenBank/DDBJ databases">
        <title>Sequencing the genomes of 1000 actinobacteria strains.</title>
        <authorList>
            <person name="Klenk H.-P."/>
        </authorList>
    </citation>
    <scope>NUCLEOTIDE SEQUENCE [LARGE SCALE GENOMIC DNA]</scope>
    <source>
        <strain evidence="2">DSM 27064</strain>
    </source>
</reference>
<protein>
    <submittedName>
        <fullName evidence="2">Septation ring formation regulator EzrA</fullName>
    </submittedName>
</protein>
<sequence length="78" mass="9271">MEKLNEFLQEYDNEALSAELQELQERYTDLRRIERDTVKYSASKRMLSQIRAELDTVAASLQRIERELALRERQAVLV</sequence>
<name>A0A840DIQ4_9MICO</name>
<feature type="coiled-coil region" evidence="1">
    <location>
        <begin position="1"/>
        <end position="67"/>
    </location>
</feature>
<organism evidence="2 3">
    <name type="scientific">Canibacter oris</name>
    <dbReference type="NCBI Taxonomy" id="1365628"/>
    <lineage>
        <taxon>Bacteria</taxon>
        <taxon>Bacillati</taxon>
        <taxon>Actinomycetota</taxon>
        <taxon>Actinomycetes</taxon>
        <taxon>Micrococcales</taxon>
        <taxon>Microbacteriaceae</taxon>
        <taxon>Canibacter</taxon>
    </lineage>
</organism>
<accession>A0A840DIQ4</accession>
<dbReference type="RefSeq" id="WP_183304632.1">
    <property type="nucleotide sequence ID" value="NZ_JACIFD010000007.1"/>
</dbReference>
<dbReference type="EMBL" id="JACIFD010000007">
    <property type="protein sequence ID" value="MBB4071603.1"/>
    <property type="molecule type" value="Genomic_DNA"/>
</dbReference>
<proteinExistence type="predicted"/>
<gene>
    <name evidence="2" type="ORF">F5897_000911</name>
</gene>
<dbReference type="AlphaFoldDB" id="A0A840DIQ4"/>
<comment type="caution">
    <text evidence="2">The sequence shown here is derived from an EMBL/GenBank/DDBJ whole genome shotgun (WGS) entry which is preliminary data.</text>
</comment>
<keyword evidence="3" id="KW-1185">Reference proteome</keyword>
<dbReference type="Proteomes" id="UP000571183">
    <property type="component" value="Unassembled WGS sequence"/>
</dbReference>
<evidence type="ECO:0000256" key="1">
    <source>
        <dbReference type="SAM" id="Coils"/>
    </source>
</evidence>